<dbReference type="InterPro" id="IPR000719">
    <property type="entry name" value="Prot_kinase_dom"/>
</dbReference>
<keyword evidence="5 12" id="KW-0418">Kinase</keyword>
<feature type="compositionally biased region" description="Pro residues" evidence="10">
    <location>
        <begin position="319"/>
        <end position="363"/>
    </location>
</feature>
<dbReference type="GO" id="GO:0004674">
    <property type="term" value="F:protein serine/threonine kinase activity"/>
    <property type="evidence" value="ECO:0007669"/>
    <property type="project" value="UniProtKB-KW"/>
</dbReference>
<feature type="region of interest" description="Disordered" evidence="10">
    <location>
        <begin position="1"/>
        <end position="20"/>
    </location>
</feature>
<dbReference type="InterPro" id="IPR002372">
    <property type="entry name" value="PQQ_rpt_dom"/>
</dbReference>
<organism evidence="12">
    <name type="scientific">uncultured Chloroflexota bacterium</name>
    <dbReference type="NCBI Taxonomy" id="166587"/>
    <lineage>
        <taxon>Bacteria</taxon>
        <taxon>Bacillati</taxon>
        <taxon>Chloroflexota</taxon>
        <taxon>environmental samples</taxon>
    </lineage>
</organism>
<dbReference type="SMART" id="SM00564">
    <property type="entry name" value="PQQ"/>
    <property type="match status" value="8"/>
</dbReference>
<keyword evidence="6 9" id="KW-0067">ATP-binding</keyword>
<feature type="domain" description="Protein kinase" evidence="11">
    <location>
        <begin position="35"/>
        <end position="293"/>
    </location>
</feature>
<keyword evidence="4 9" id="KW-0547">Nucleotide-binding</keyword>
<dbReference type="Pfam" id="PF13360">
    <property type="entry name" value="PQQ_2"/>
    <property type="match status" value="1"/>
</dbReference>
<evidence type="ECO:0000256" key="3">
    <source>
        <dbReference type="ARBA" id="ARBA00022679"/>
    </source>
</evidence>
<protein>
    <recommendedName>
        <fullName evidence="1">non-specific serine/threonine protein kinase</fullName>
        <ecNumber evidence="1">2.7.11.1</ecNumber>
    </recommendedName>
</protein>
<evidence type="ECO:0000256" key="4">
    <source>
        <dbReference type="ARBA" id="ARBA00022741"/>
    </source>
</evidence>
<dbReference type="EMBL" id="AP011791">
    <property type="protein sequence ID" value="BAL58027.1"/>
    <property type="molecule type" value="Genomic_DNA"/>
</dbReference>
<evidence type="ECO:0000256" key="2">
    <source>
        <dbReference type="ARBA" id="ARBA00022527"/>
    </source>
</evidence>
<dbReference type="PROSITE" id="PS50011">
    <property type="entry name" value="PROTEIN_KINASE_DOM"/>
    <property type="match status" value="1"/>
</dbReference>
<dbReference type="InterPro" id="IPR015943">
    <property type="entry name" value="WD40/YVTN_repeat-like_dom_sf"/>
</dbReference>
<evidence type="ECO:0000256" key="1">
    <source>
        <dbReference type="ARBA" id="ARBA00012513"/>
    </source>
</evidence>
<dbReference type="InterPro" id="IPR017441">
    <property type="entry name" value="Protein_kinase_ATP_BS"/>
</dbReference>
<evidence type="ECO:0000259" key="11">
    <source>
        <dbReference type="PROSITE" id="PS50011"/>
    </source>
</evidence>
<dbReference type="Gene3D" id="2.40.10.480">
    <property type="match status" value="1"/>
</dbReference>
<dbReference type="Pfam" id="PF00069">
    <property type="entry name" value="Pkinase"/>
    <property type="match status" value="1"/>
</dbReference>
<name>H5SPE1_9CHLR</name>
<dbReference type="Gene3D" id="1.10.510.10">
    <property type="entry name" value="Transferase(Phosphotransferase) domain 1"/>
    <property type="match status" value="1"/>
</dbReference>
<sequence>MSLGTQHLSPHDSSQGSGKFDEQILPKGAILEHRYEIHKVLGVGGMGAVYLAQDLRFTGAIRMCAVKEMISTTPDPQVRRLAVQTFEREATLLVQLNHPGIPEIYDFFTEGIRSYLVMEYVEGEDLEHILDNTEGMLKEETVLDWAIQVCDILVYLHSQNPPIVFRDMKPSNIMLRKRDGKIALIDFGIAKAFEGGQKGTMIGTEGYSPPEQYKGIADPRGDIYALGATLHHLLTKRDPRLEPPFSFHQEPVRLLNPAVSEETNAVIMKALEYEPAKRYPSAQAFKEALQAALQKKQSGSVAASAAATQVLPESSPAAQPSPPPPYPPQQGYPPYPPPQQPYPYPPYPGPYPPPYPPQQPPGPTGWQQPVTEVEEIEDSILPIWKFKCEDEIRGKAPTADKKNLYVGAYDNNLYALDLKTGKFQWKYPTEGGIAVKPALYKDRLIFGSEDRVVYAISTSGRLIWTCPTEGRVRSSAVVEFDHAFFGSDDYRLYAVNAQTGRVIWRYETMGPVRSSPTLGDELVYVGSEDGHLHAVDLSTGAARWKFRANRNITSSPTLYQDLIIVGSSDWNVYGIEAKTGYPAWRFRTNNAVISSPVVFDGIVYVGSTDRHLYAIDVKNGRLYWKFEAGGQVVSTPAVTEEAIYFGTSAGEVISLSRKDKKIRWKFKTNGPVTSSPLVYNGVVYIGSTDHYVYALPV</sequence>
<feature type="region of interest" description="Disordered" evidence="10">
    <location>
        <begin position="304"/>
        <end position="368"/>
    </location>
</feature>
<comment type="catalytic activity">
    <reaction evidence="7">
        <text>L-threonyl-[protein] + ATP = O-phospho-L-threonyl-[protein] + ADP + H(+)</text>
        <dbReference type="Rhea" id="RHEA:46608"/>
        <dbReference type="Rhea" id="RHEA-COMP:11060"/>
        <dbReference type="Rhea" id="RHEA-COMP:11605"/>
        <dbReference type="ChEBI" id="CHEBI:15378"/>
        <dbReference type="ChEBI" id="CHEBI:30013"/>
        <dbReference type="ChEBI" id="CHEBI:30616"/>
        <dbReference type="ChEBI" id="CHEBI:61977"/>
        <dbReference type="ChEBI" id="CHEBI:456216"/>
        <dbReference type="EC" id="2.7.11.1"/>
    </reaction>
</comment>
<feature type="compositionally biased region" description="Polar residues" evidence="10">
    <location>
        <begin position="1"/>
        <end position="17"/>
    </location>
</feature>
<dbReference type="InterPro" id="IPR011047">
    <property type="entry name" value="Quinoprotein_ADH-like_sf"/>
</dbReference>
<dbReference type="SUPFAM" id="SSF50998">
    <property type="entry name" value="Quinoprotein alcohol dehydrogenase-like"/>
    <property type="match status" value="2"/>
</dbReference>
<dbReference type="Gene3D" id="3.30.200.20">
    <property type="entry name" value="Phosphorylase Kinase, domain 1"/>
    <property type="match status" value="1"/>
</dbReference>
<dbReference type="SMART" id="SM00220">
    <property type="entry name" value="S_TKc"/>
    <property type="match status" value="1"/>
</dbReference>
<evidence type="ECO:0000256" key="6">
    <source>
        <dbReference type="ARBA" id="ARBA00022840"/>
    </source>
</evidence>
<dbReference type="PANTHER" id="PTHR24363">
    <property type="entry name" value="SERINE/THREONINE PROTEIN KINASE"/>
    <property type="match status" value="1"/>
</dbReference>
<dbReference type="InterPro" id="IPR011009">
    <property type="entry name" value="Kinase-like_dom_sf"/>
</dbReference>
<dbReference type="PANTHER" id="PTHR24363:SF0">
    <property type="entry name" value="SERINE_THREONINE KINASE LIKE DOMAIN CONTAINING 1"/>
    <property type="match status" value="1"/>
</dbReference>
<dbReference type="Pfam" id="PF13570">
    <property type="entry name" value="Beta-prop_ACSF4"/>
    <property type="match status" value="1"/>
</dbReference>
<gene>
    <name evidence="12" type="ORF">HGMM_F53H06C25</name>
</gene>
<evidence type="ECO:0000256" key="5">
    <source>
        <dbReference type="ARBA" id="ARBA00022777"/>
    </source>
</evidence>
<evidence type="ECO:0000256" key="10">
    <source>
        <dbReference type="SAM" id="MobiDB-lite"/>
    </source>
</evidence>
<evidence type="ECO:0000256" key="8">
    <source>
        <dbReference type="ARBA" id="ARBA00048679"/>
    </source>
</evidence>
<keyword evidence="2" id="KW-0723">Serine/threonine-protein kinase</keyword>
<dbReference type="SUPFAM" id="SSF56112">
    <property type="entry name" value="Protein kinase-like (PK-like)"/>
    <property type="match status" value="1"/>
</dbReference>
<reference evidence="12" key="1">
    <citation type="journal article" date="2005" name="Environ. Microbiol.">
        <title>Genetic and functional properties of uncultivated thermophilic crenarchaeotes from a subsurface gold mine as revealed by analysis of genome fragments.</title>
        <authorList>
            <person name="Nunoura T."/>
            <person name="Hirayama H."/>
            <person name="Takami H."/>
            <person name="Oida H."/>
            <person name="Nishi S."/>
            <person name="Shimamura S."/>
            <person name="Suzuki Y."/>
            <person name="Inagaki F."/>
            <person name="Takai K."/>
            <person name="Nealson K.H."/>
            <person name="Horikoshi K."/>
        </authorList>
    </citation>
    <scope>NUCLEOTIDE SEQUENCE</scope>
</reference>
<dbReference type="InterPro" id="IPR018391">
    <property type="entry name" value="PQQ_b-propeller_rpt"/>
</dbReference>
<dbReference type="CDD" id="cd14014">
    <property type="entry name" value="STKc_PknB_like"/>
    <property type="match status" value="1"/>
</dbReference>
<reference evidence="12" key="2">
    <citation type="journal article" date="2012" name="PLoS ONE">
        <title>A Deeply Branching Thermophilic Bacterium with an Ancient Acetyl-CoA Pathway Dominates a Subsurface Ecosystem.</title>
        <authorList>
            <person name="Takami H."/>
            <person name="Noguchi H."/>
            <person name="Takaki Y."/>
            <person name="Uchiyama I."/>
            <person name="Toyoda A."/>
            <person name="Nishi S."/>
            <person name="Chee G.-J."/>
            <person name="Arai W."/>
            <person name="Nunoura T."/>
            <person name="Itoh T."/>
            <person name="Hattori M."/>
            <person name="Takai K."/>
        </authorList>
    </citation>
    <scope>NUCLEOTIDE SEQUENCE</scope>
</reference>
<dbReference type="AlphaFoldDB" id="H5SPE1"/>
<comment type="catalytic activity">
    <reaction evidence="8">
        <text>L-seryl-[protein] + ATP = O-phospho-L-seryl-[protein] + ADP + H(+)</text>
        <dbReference type="Rhea" id="RHEA:17989"/>
        <dbReference type="Rhea" id="RHEA-COMP:9863"/>
        <dbReference type="Rhea" id="RHEA-COMP:11604"/>
        <dbReference type="ChEBI" id="CHEBI:15378"/>
        <dbReference type="ChEBI" id="CHEBI:29999"/>
        <dbReference type="ChEBI" id="CHEBI:30616"/>
        <dbReference type="ChEBI" id="CHEBI:83421"/>
        <dbReference type="ChEBI" id="CHEBI:456216"/>
        <dbReference type="EC" id="2.7.11.1"/>
    </reaction>
</comment>
<dbReference type="EC" id="2.7.11.1" evidence="1"/>
<dbReference type="PROSITE" id="PS00107">
    <property type="entry name" value="PROTEIN_KINASE_ATP"/>
    <property type="match status" value="1"/>
</dbReference>
<evidence type="ECO:0000256" key="7">
    <source>
        <dbReference type="ARBA" id="ARBA00047899"/>
    </source>
</evidence>
<evidence type="ECO:0000256" key="9">
    <source>
        <dbReference type="PROSITE-ProRule" id="PRU10141"/>
    </source>
</evidence>
<dbReference type="Gene3D" id="2.130.10.10">
    <property type="entry name" value="YVTN repeat-like/Quinoprotein amine dehydrogenase"/>
    <property type="match status" value="2"/>
</dbReference>
<feature type="binding site" evidence="9">
    <location>
        <position position="67"/>
    </location>
    <ligand>
        <name>ATP</name>
        <dbReference type="ChEBI" id="CHEBI:30616"/>
    </ligand>
</feature>
<evidence type="ECO:0000313" key="12">
    <source>
        <dbReference type="EMBL" id="BAL58027.1"/>
    </source>
</evidence>
<keyword evidence="3" id="KW-0808">Transferase</keyword>
<accession>H5SPE1</accession>
<dbReference type="GO" id="GO:0005524">
    <property type="term" value="F:ATP binding"/>
    <property type="evidence" value="ECO:0007669"/>
    <property type="project" value="UniProtKB-UniRule"/>
</dbReference>
<proteinExistence type="predicted"/>